<sequence length="309" mass="35505">MMTSFNAPSLPSPLAVRECTRPRFDGNLDKLNEWLSGLRGAGVRQAGPALMMALENLRKSDLTANRRISVLSALKVPILKTCAGLPKPYQESEGNGDKPLNGITLEQRLYRLMCLNLDQTLRQLDQQYGSLTARQTRKRDWMMRNLFRFASRQIRYGALWKTPVPAGTWRDLHELHYYLSTRRARSPWDEDTTSGTRFDHELEYKRLLLFGLAAQLKESALRSEYFIDGLEGWAVQTQLEDPLRMLGRIRLFLVEVSEDRPPRQQESTLESSFHGWVLQPPYPFIHELEDAGYRIGAFGFQPLDLAFSA</sequence>
<organism evidence="1 2">
    <name type="scientific">Thiorhodococcus fuscus</name>
    <dbReference type="NCBI Taxonomy" id="527200"/>
    <lineage>
        <taxon>Bacteria</taxon>
        <taxon>Pseudomonadati</taxon>
        <taxon>Pseudomonadota</taxon>
        <taxon>Gammaproteobacteria</taxon>
        <taxon>Chromatiales</taxon>
        <taxon>Chromatiaceae</taxon>
        <taxon>Thiorhodococcus</taxon>
    </lineage>
</organism>
<evidence type="ECO:0000313" key="1">
    <source>
        <dbReference type="EMBL" id="MFD2111822.1"/>
    </source>
</evidence>
<accession>A0ABW4Y6N9</accession>
<reference evidence="2" key="1">
    <citation type="journal article" date="2019" name="Int. J. Syst. Evol. Microbiol.">
        <title>The Global Catalogue of Microorganisms (GCM) 10K type strain sequencing project: providing services to taxonomists for standard genome sequencing and annotation.</title>
        <authorList>
            <consortium name="The Broad Institute Genomics Platform"/>
            <consortium name="The Broad Institute Genome Sequencing Center for Infectious Disease"/>
            <person name="Wu L."/>
            <person name="Ma J."/>
        </authorList>
    </citation>
    <scope>NUCLEOTIDE SEQUENCE [LARGE SCALE GENOMIC DNA]</scope>
    <source>
        <strain evidence="2">KACC 12597</strain>
    </source>
</reference>
<keyword evidence="2" id="KW-1185">Reference proteome</keyword>
<comment type="caution">
    <text evidence="1">The sequence shown here is derived from an EMBL/GenBank/DDBJ whole genome shotgun (WGS) entry which is preliminary data.</text>
</comment>
<dbReference type="RefSeq" id="WP_386025566.1">
    <property type="nucleotide sequence ID" value="NZ_JBHUHX010000016.1"/>
</dbReference>
<dbReference type="Proteomes" id="UP001597337">
    <property type="component" value="Unassembled WGS sequence"/>
</dbReference>
<dbReference type="EMBL" id="JBHUHX010000016">
    <property type="protein sequence ID" value="MFD2111822.1"/>
    <property type="molecule type" value="Genomic_DNA"/>
</dbReference>
<name>A0ABW4Y6N9_9GAMM</name>
<gene>
    <name evidence="1" type="ORF">ACFSJC_08220</name>
</gene>
<protein>
    <submittedName>
        <fullName evidence="1">Uncharacterized protein</fullName>
    </submittedName>
</protein>
<proteinExistence type="predicted"/>
<evidence type="ECO:0000313" key="2">
    <source>
        <dbReference type="Proteomes" id="UP001597337"/>
    </source>
</evidence>